<dbReference type="PRINTS" id="PR00297">
    <property type="entry name" value="CHAPERONIN10"/>
</dbReference>
<accession>A0A0F9R3R6</accession>
<name>A0A0F9R3R6_9ZZZZ</name>
<keyword evidence="1" id="KW-0143">Chaperone</keyword>
<dbReference type="EMBL" id="LAZR01001169">
    <property type="protein sequence ID" value="KKN49419.1"/>
    <property type="molecule type" value="Genomic_DNA"/>
</dbReference>
<organism evidence="2">
    <name type="scientific">marine sediment metagenome</name>
    <dbReference type="NCBI Taxonomy" id="412755"/>
    <lineage>
        <taxon>unclassified sequences</taxon>
        <taxon>metagenomes</taxon>
        <taxon>ecological metagenomes</taxon>
    </lineage>
</organism>
<evidence type="ECO:0000313" key="2">
    <source>
        <dbReference type="EMBL" id="KKN49419.1"/>
    </source>
</evidence>
<dbReference type="InterPro" id="IPR020818">
    <property type="entry name" value="Chaperonin_GroES"/>
</dbReference>
<dbReference type="SMART" id="SM00883">
    <property type="entry name" value="Cpn10"/>
    <property type="match status" value="1"/>
</dbReference>
<dbReference type="InterPro" id="IPR037124">
    <property type="entry name" value="Chaperonin_GroES_sf"/>
</dbReference>
<dbReference type="InterPro" id="IPR011032">
    <property type="entry name" value="GroES-like_sf"/>
</dbReference>
<dbReference type="Gene3D" id="2.30.33.40">
    <property type="entry name" value="GroES chaperonin"/>
    <property type="match status" value="1"/>
</dbReference>
<reference evidence="2" key="1">
    <citation type="journal article" date="2015" name="Nature">
        <title>Complex archaea that bridge the gap between prokaryotes and eukaryotes.</title>
        <authorList>
            <person name="Spang A."/>
            <person name="Saw J.H."/>
            <person name="Jorgensen S.L."/>
            <person name="Zaremba-Niedzwiedzka K."/>
            <person name="Martijn J."/>
            <person name="Lind A.E."/>
            <person name="van Eijk R."/>
            <person name="Schleper C."/>
            <person name="Guy L."/>
            <person name="Ettema T.J."/>
        </authorList>
    </citation>
    <scope>NUCLEOTIDE SEQUENCE</scope>
</reference>
<gene>
    <name evidence="2" type="ORF">LCGC14_0643090</name>
</gene>
<dbReference type="GO" id="GO:0005524">
    <property type="term" value="F:ATP binding"/>
    <property type="evidence" value="ECO:0007669"/>
    <property type="project" value="InterPro"/>
</dbReference>
<proteinExistence type="predicted"/>
<evidence type="ECO:0008006" key="3">
    <source>
        <dbReference type="Google" id="ProtNLM"/>
    </source>
</evidence>
<protein>
    <recommendedName>
        <fullName evidence="3">10 kDa chaperonin</fullName>
    </recommendedName>
</protein>
<sequence length="117" mass="13568">MSKKFAENWDKYQVDLIPVEYKVVILPDKVSEKLGKEEIIISPETVQDMDQRAQVRGTVIAVSEMAFNDWVGYKPKVGDRVYYGKYAGIITDEEDYNEVQYRIINDKDIACIIKKRA</sequence>
<dbReference type="Pfam" id="PF00166">
    <property type="entry name" value="Cpn10"/>
    <property type="match status" value="1"/>
</dbReference>
<evidence type="ECO:0000256" key="1">
    <source>
        <dbReference type="ARBA" id="ARBA00023186"/>
    </source>
</evidence>
<dbReference type="GO" id="GO:0044183">
    <property type="term" value="F:protein folding chaperone"/>
    <property type="evidence" value="ECO:0007669"/>
    <property type="project" value="InterPro"/>
</dbReference>
<dbReference type="CDD" id="cd00320">
    <property type="entry name" value="cpn10"/>
    <property type="match status" value="1"/>
</dbReference>
<comment type="caution">
    <text evidence="2">The sequence shown here is derived from an EMBL/GenBank/DDBJ whole genome shotgun (WGS) entry which is preliminary data.</text>
</comment>
<dbReference type="SUPFAM" id="SSF50129">
    <property type="entry name" value="GroES-like"/>
    <property type="match status" value="1"/>
</dbReference>
<dbReference type="AlphaFoldDB" id="A0A0F9R3R6"/>